<dbReference type="SMART" id="SM00175">
    <property type="entry name" value="RAB"/>
    <property type="match status" value="1"/>
</dbReference>
<reference evidence="4" key="2">
    <citation type="submission" date="2025-08" db="UniProtKB">
        <authorList>
            <consortium name="RefSeq"/>
        </authorList>
    </citation>
    <scope>IDENTIFICATION</scope>
    <source>
        <tissue evidence="4">Spleen</tissue>
    </source>
</reference>
<organism evidence="3 4">
    <name type="scientific">Tursiops truncatus</name>
    <name type="common">Atlantic bottle-nosed dolphin</name>
    <name type="synonym">Delphinus truncatus</name>
    <dbReference type="NCBI Taxonomy" id="9739"/>
    <lineage>
        <taxon>Eukaryota</taxon>
        <taxon>Metazoa</taxon>
        <taxon>Chordata</taxon>
        <taxon>Craniata</taxon>
        <taxon>Vertebrata</taxon>
        <taxon>Euteleostomi</taxon>
        <taxon>Mammalia</taxon>
        <taxon>Eutheria</taxon>
        <taxon>Laurasiatheria</taxon>
        <taxon>Artiodactyla</taxon>
        <taxon>Whippomorpha</taxon>
        <taxon>Cetacea</taxon>
        <taxon>Odontoceti</taxon>
        <taxon>Delphinidae</taxon>
        <taxon>Tursiops</taxon>
    </lineage>
</organism>
<protein>
    <submittedName>
        <fullName evidence="4">GTPase RhebL1 isoform X1</fullName>
    </submittedName>
</protein>
<evidence type="ECO:0000256" key="2">
    <source>
        <dbReference type="ARBA" id="ARBA00023134"/>
    </source>
</evidence>
<keyword evidence="1" id="KW-0547">Nucleotide-binding</keyword>
<dbReference type="InParanoid" id="A0A2U4BA50"/>
<dbReference type="SUPFAM" id="SSF52540">
    <property type="entry name" value="P-loop containing nucleoside triphosphate hydrolases"/>
    <property type="match status" value="1"/>
</dbReference>
<dbReference type="PROSITE" id="PS51419">
    <property type="entry name" value="RAB"/>
    <property type="match status" value="1"/>
</dbReference>
<dbReference type="SMART" id="SM00173">
    <property type="entry name" value="RAS"/>
    <property type="match status" value="1"/>
</dbReference>
<dbReference type="GO" id="GO:0003924">
    <property type="term" value="F:GTPase activity"/>
    <property type="evidence" value="ECO:0007669"/>
    <property type="project" value="InterPro"/>
</dbReference>
<dbReference type="Pfam" id="PF00071">
    <property type="entry name" value="Ras"/>
    <property type="match status" value="1"/>
</dbReference>
<dbReference type="PANTHER" id="PTHR24070">
    <property type="entry name" value="RAS, DI-RAS, AND RHEB FAMILY MEMBERS OF SMALL GTPASE SUPERFAMILY"/>
    <property type="match status" value="1"/>
</dbReference>
<dbReference type="GO" id="GO:0005525">
    <property type="term" value="F:GTP binding"/>
    <property type="evidence" value="ECO:0007669"/>
    <property type="project" value="UniProtKB-KW"/>
</dbReference>
<reference evidence="3" key="1">
    <citation type="submission" date="2024-06" db="UniProtKB">
        <authorList>
            <consortium name="RefSeq"/>
        </authorList>
    </citation>
    <scope>NUCLEOTIDE SEQUENCE [LARGE SCALE GENOMIC DNA]</scope>
</reference>
<dbReference type="OrthoDB" id="25818at2759"/>
<evidence type="ECO:0000313" key="3">
    <source>
        <dbReference type="Proteomes" id="UP000245320"/>
    </source>
</evidence>
<dbReference type="InterPro" id="IPR027417">
    <property type="entry name" value="P-loop_NTPase"/>
</dbReference>
<dbReference type="AlphaFoldDB" id="A0A2U4BA50"/>
<dbReference type="CTD" id="121268"/>
<keyword evidence="3" id="KW-1185">Reference proteome</keyword>
<dbReference type="GO" id="GO:0016020">
    <property type="term" value="C:membrane"/>
    <property type="evidence" value="ECO:0007669"/>
    <property type="project" value="InterPro"/>
</dbReference>
<dbReference type="GO" id="GO:0007165">
    <property type="term" value="P:signal transduction"/>
    <property type="evidence" value="ECO:0007669"/>
    <property type="project" value="InterPro"/>
</dbReference>
<evidence type="ECO:0000313" key="4">
    <source>
        <dbReference type="RefSeq" id="XP_019790056.1"/>
    </source>
</evidence>
<dbReference type="GeneID" id="101320962"/>
<dbReference type="PROSITE" id="PS51421">
    <property type="entry name" value="RAS"/>
    <property type="match status" value="1"/>
</dbReference>
<name>A0A2U4BA50_TURTR</name>
<dbReference type="Proteomes" id="UP000245320">
    <property type="component" value="Chromosome 11"/>
</dbReference>
<dbReference type="InterPro" id="IPR005225">
    <property type="entry name" value="Small_GTP-bd"/>
</dbReference>
<dbReference type="RefSeq" id="XP_019790056.1">
    <property type="nucleotide sequence ID" value="XM_019934497.2"/>
</dbReference>
<dbReference type="FunCoup" id="A0A2U4BA50">
    <property type="interactions" value="305"/>
</dbReference>
<dbReference type="InterPro" id="IPR001806">
    <property type="entry name" value="Small_GTPase"/>
</dbReference>
<keyword evidence="2" id="KW-0342">GTP-binding</keyword>
<gene>
    <name evidence="4" type="primary">RHEBL1</name>
</gene>
<dbReference type="SMART" id="SM00174">
    <property type="entry name" value="RHO"/>
    <property type="match status" value="1"/>
</dbReference>
<dbReference type="Gene3D" id="3.40.50.300">
    <property type="entry name" value="P-loop containing nucleotide triphosphate hydrolases"/>
    <property type="match status" value="1"/>
</dbReference>
<sequence>MPLVRYRKVVILGYRSVGKTSLAHQFVEGEFLEGYDPTVENTYSKIVTLGKDEFHLHLVDTAGQDEYSILPYSFIIGVHGYVLVYSVTSLHSFQVIESLYQKLHEGHGKTRLPVVLVGNKADLSPDRYGNLCSLRRRKVSWTRNEPGSCRGSATDSNQSFYLFISNLKGRSRLLRGRSWQSPGVRHLWSHLLEISS</sequence>
<dbReference type="PRINTS" id="PR00449">
    <property type="entry name" value="RASTRNSFRMNG"/>
</dbReference>
<accession>A0A2U4BA50</accession>
<proteinExistence type="predicted"/>
<dbReference type="NCBIfam" id="TIGR00231">
    <property type="entry name" value="small_GTP"/>
    <property type="match status" value="1"/>
</dbReference>
<dbReference type="InterPro" id="IPR020849">
    <property type="entry name" value="Small_GTPase_Ras-type"/>
</dbReference>
<evidence type="ECO:0000256" key="1">
    <source>
        <dbReference type="ARBA" id="ARBA00022741"/>
    </source>
</evidence>